<evidence type="ECO:0000256" key="2">
    <source>
        <dbReference type="SAM" id="Phobius"/>
    </source>
</evidence>
<organism evidence="4 5">
    <name type="scientific">Desmospora profundinema</name>
    <dbReference type="NCBI Taxonomy" id="1571184"/>
    <lineage>
        <taxon>Bacteria</taxon>
        <taxon>Bacillati</taxon>
        <taxon>Bacillota</taxon>
        <taxon>Bacilli</taxon>
        <taxon>Bacillales</taxon>
        <taxon>Thermoactinomycetaceae</taxon>
        <taxon>Desmospora</taxon>
    </lineage>
</organism>
<dbReference type="EMBL" id="JAVDQG010000001">
    <property type="protein sequence ID" value="MDR6224312.1"/>
    <property type="molecule type" value="Genomic_DNA"/>
</dbReference>
<sequence length="406" mass="46495">MKPARIVLILVVIAVLAAGAMVAGSLLPSEEPRFSSFSPQGEGTKALYLLLEERDVPVSRWEDSWDRLPESKGHVLFLLEPDRWLVPAEEKEWLLKWVESGNTLVLLAHPLDSLANQLGFSGAEGGNIPRVSMELQDEPWLSDIKELYFPRNRRLMEDTELDEVWEDRNGIDRIGRLAAGEGNIYYIPEPMIWTNTYLQRGDNLALALYFASLTEGEGKVWFDESLRYQGWNHAFLVDESEAGPGYADLIPAGAGWFLLQAGLLFLLWMVLQGKRFASPRWETVREVRRGEEYVHAMGSLYQWANLNQEALGIGQRALFREAADMLGMSRRSDADDIIERVEALVDPTLARRYRDLHQAIAKTEKKRISNKELVKWSREIQDLREEMNQWKTQPLSRQRSLSDPNE</sequence>
<evidence type="ECO:0000259" key="3">
    <source>
        <dbReference type="Pfam" id="PF14258"/>
    </source>
</evidence>
<protein>
    <recommendedName>
        <fullName evidence="3">DUF4350 domain-containing protein</fullName>
    </recommendedName>
</protein>
<keyword evidence="2" id="KW-0812">Transmembrane</keyword>
<keyword evidence="2" id="KW-1133">Transmembrane helix</keyword>
<evidence type="ECO:0000256" key="1">
    <source>
        <dbReference type="SAM" id="MobiDB-lite"/>
    </source>
</evidence>
<keyword evidence="5" id="KW-1185">Reference proteome</keyword>
<evidence type="ECO:0000313" key="4">
    <source>
        <dbReference type="EMBL" id="MDR6224312.1"/>
    </source>
</evidence>
<accession>A0ABU1IHR0</accession>
<feature type="compositionally biased region" description="Polar residues" evidence="1">
    <location>
        <begin position="389"/>
        <end position="406"/>
    </location>
</feature>
<feature type="region of interest" description="Disordered" evidence="1">
    <location>
        <begin position="387"/>
        <end position="406"/>
    </location>
</feature>
<dbReference type="InterPro" id="IPR025646">
    <property type="entry name" value="DUF4350"/>
</dbReference>
<dbReference type="RefSeq" id="WP_309861476.1">
    <property type="nucleotide sequence ID" value="NZ_JAVDQG010000001.1"/>
</dbReference>
<dbReference type="Proteomes" id="UP001185012">
    <property type="component" value="Unassembled WGS sequence"/>
</dbReference>
<keyword evidence="2" id="KW-0472">Membrane</keyword>
<gene>
    <name evidence="4" type="ORF">JOE21_000300</name>
</gene>
<proteinExistence type="predicted"/>
<evidence type="ECO:0000313" key="5">
    <source>
        <dbReference type="Proteomes" id="UP001185012"/>
    </source>
</evidence>
<name>A0ABU1IHR0_9BACL</name>
<reference evidence="4 5" key="1">
    <citation type="submission" date="2023-07" db="EMBL/GenBank/DDBJ databases">
        <title>Genomic Encyclopedia of Type Strains, Phase IV (KMG-IV): sequencing the most valuable type-strain genomes for metagenomic binning, comparative biology and taxonomic classification.</title>
        <authorList>
            <person name="Goeker M."/>
        </authorList>
    </citation>
    <scope>NUCLEOTIDE SEQUENCE [LARGE SCALE GENOMIC DNA]</scope>
    <source>
        <strain evidence="4 5">DSM 45903</strain>
    </source>
</reference>
<dbReference type="Pfam" id="PF14258">
    <property type="entry name" value="DUF4350"/>
    <property type="match status" value="1"/>
</dbReference>
<feature type="domain" description="DUF4350" evidence="3">
    <location>
        <begin position="36"/>
        <end position="210"/>
    </location>
</feature>
<feature type="transmembrane region" description="Helical" evidence="2">
    <location>
        <begin position="249"/>
        <end position="271"/>
    </location>
</feature>
<comment type="caution">
    <text evidence="4">The sequence shown here is derived from an EMBL/GenBank/DDBJ whole genome shotgun (WGS) entry which is preliminary data.</text>
</comment>